<reference evidence="2" key="1">
    <citation type="journal article" date="2021" name="New Phytol.">
        <title>Evolutionary innovations through gain and loss of genes in the ectomycorrhizal Boletales.</title>
        <authorList>
            <person name="Wu G."/>
            <person name="Miyauchi S."/>
            <person name="Morin E."/>
            <person name="Kuo A."/>
            <person name="Drula E."/>
            <person name="Varga T."/>
            <person name="Kohler A."/>
            <person name="Feng B."/>
            <person name="Cao Y."/>
            <person name="Lipzen A."/>
            <person name="Daum C."/>
            <person name="Hundley H."/>
            <person name="Pangilinan J."/>
            <person name="Johnson J."/>
            <person name="Barry K."/>
            <person name="LaButti K."/>
            <person name="Ng V."/>
            <person name="Ahrendt S."/>
            <person name="Min B."/>
            <person name="Choi I.G."/>
            <person name="Park H."/>
            <person name="Plett J.M."/>
            <person name="Magnuson J."/>
            <person name="Spatafora J.W."/>
            <person name="Nagy L.G."/>
            <person name="Henrissat B."/>
            <person name="Grigoriev I.V."/>
            <person name="Yang Z.L."/>
            <person name="Xu J."/>
            <person name="Martin F.M."/>
        </authorList>
    </citation>
    <scope>NUCLEOTIDE SEQUENCE</scope>
    <source>
        <strain evidence="2">KKN 215</strain>
    </source>
</reference>
<dbReference type="InterPro" id="IPR013149">
    <property type="entry name" value="ADH-like_C"/>
</dbReference>
<gene>
    <name evidence="2" type="ORF">BXZ70DRAFT_926133</name>
</gene>
<dbReference type="GO" id="GO:0016651">
    <property type="term" value="F:oxidoreductase activity, acting on NAD(P)H"/>
    <property type="evidence" value="ECO:0007669"/>
    <property type="project" value="InterPro"/>
</dbReference>
<dbReference type="PANTHER" id="PTHR45348">
    <property type="entry name" value="HYPOTHETICAL OXIDOREDUCTASE (EUROFUNG)"/>
    <property type="match status" value="1"/>
</dbReference>
<evidence type="ECO:0000313" key="2">
    <source>
        <dbReference type="EMBL" id="KAH8103529.1"/>
    </source>
</evidence>
<dbReference type="Pfam" id="PF00107">
    <property type="entry name" value="ADH_zinc_N"/>
    <property type="match status" value="1"/>
</dbReference>
<keyword evidence="3" id="KW-1185">Reference proteome</keyword>
<dbReference type="SUPFAM" id="SSF50129">
    <property type="entry name" value="GroES-like"/>
    <property type="match status" value="1"/>
</dbReference>
<comment type="caution">
    <text evidence="2">The sequence shown here is derived from an EMBL/GenBank/DDBJ whole genome shotgun (WGS) entry which is preliminary data.</text>
</comment>
<proteinExistence type="predicted"/>
<dbReference type="EMBL" id="JAEVFJ010000007">
    <property type="protein sequence ID" value="KAH8103529.1"/>
    <property type="molecule type" value="Genomic_DNA"/>
</dbReference>
<dbReference type="Gene3D" id="3.90.180.10">
    <property type="entry name" value="Medium-chain alcohol dehydrogenases, catalytic domain"/>
    <property type="match status" value="1"/>
</dbReference>
<dbReference type="InterPro" id="IPR047122">
    <property type="entry name" value="Trans-enoyl_RdTase-like"/>
</dbReference>
<dbReference type="InterPro" id="IPR011032">
    <property type="entry name" value="GroES-like_sf"/>
</dbReference>
<dbReference type="Proteomes" id="UP000813824">
    <property type="component" value="Unassembled WGS sequence"/>
</dbReference>
<accession>A0A8K0UU60</accession>
<evidence type="ECO:0000259" key="1">
    <source>
        <dbReference type="SMART" id="SM00829"/>
    </source>
</evidence>
<dbReference type="SMART" id="SM00829">
    <property type="entry name" value="PKS_ER"/>
    <property type="match status" value="1"/>
</dbReference>
<protein>
    <submittedName>
        <fullName evidence="2">GroES-like protein</fullName>
    </submittedName>
</protein>
<organism evidence="2 3">
    <name type="scientific">Cristinia sonorae</name>
    <dbReference type="NCBI Taxonomy" id="1940300"/>
    <lineage>
        <taxon>Eukaryota</taxon>
        <taxon>Fungi</taxon>
        <taxon>Dikarya</taxon>
        <taxon>Basidiomycota</taxon>
        <taxon>Agaricomycotina</taxon>
        <taxon>Agaricomycetes</taxon>
        <taxon>Agaricomycetidae</taxon>
        <taxon>Agaricales</taxon>
        <taxon>Pleurotineae</taxon>
        <taxon>Stephanosporaceae</taxon>
        <taxon>Cristinia</taxon>
    </lineage>
</organism>
<dbReference type="AlphaFoldDB" id="A0A8K0UU60"/>
<sequence>MSTSTIPQTMKAVITTAEKSIAVQEVPVPEISENEILVKTTAIAQNPADWKLVKYMTVPGTIVGLDFAGVVVKVGSAVTSPAVGTKVAGFVIGGSFTDRGAFAEYVKTSADLVWAVPEGSISDAEAATYGCAAWTAVQDLFHSGRIGLAEPSDEKISHHEWVLIYGGSTSVGLFAIQLVHAAGYKVVTVAAPKHHDLLKSYGADLVIDYKDPEAITKIKEATGDSIHRGLDTVASPETEAFSVKVFGSGPGKLHVLVAPDAEAQKLRPDVAITASTVFTTHGISLGPVPAQPEDRKLMVDFLTKFPGLVKSGALKPNPIKLITGGLEGVSEGFEYMISGKVSGEKLVYEL</sequence>
<dbReference type="InterPro" id="IPR020843">
    <property type="entry name" value="ER"/>
</dbReference>
<name>A0A8K0UU60_9AGAR</name>
<dbReference type="InterPro" id="IPR036291">
    <property type="entry name" value="NAD(P)-bd_dom_sf"/>
</dbReference>
<dbReference type="Pfam" id="PF08240">
    <property type="entry name" value="ADH_N"/>
    <property type="match status" value="1"/>
</dbReference>
<evidence type="ECO:0000313" key="3">
    <source>
        <dbReference type="Proteomes" id="UP000813824"/>
    </source>
</evidence>
<feature type="domain" description="Enoyl reductase (ER)" evidence="1">
    <location>
        <begin position="16"/>
        <end position="347"/>
    </location>
</feature>
<dbReference type="Gene3D" id="3.40.50.720">
    <property type="entry name" value="NAD(P)-binding Rossmann-like Domain"/>
    <property type="match status" value="1"/>
</dbReference>
<dbReference type="SUPFAM" id="SSF51735">
    <property type="entry name" value="NAD(P)-binding Rossmann-fold domains"/>
    <property type="match status" value="1"/>
</dbReference>
<dbReference type="InterPro" id="IPR013154">
    <property type="entry name" value="ADH-like_N"/>
</dbReference>
<dbReference type="OrthoDB" id="3233595at2759"/>
<dbReference type="CDD" id="cd08249">
    <property type="entry name" value="enoyl_reductase_like"/>
    <property type="match status" value="1"/>
</dbReference>